<comment type="caution">
    <text evidence="4">The sequence shown here is derived from an EMBL/GenBank/DDBJ whole genome shotgun (WGS) entry which is preliminary data.</text>
</comment>
<dbReference type="EMBL" id="CAWUON010000167">
    <property type="protein sequence ID" value="CAK7274938.1"/>
    <property type="molecule type" value="Genomic_DNA"/>
</dbReference>
<gene>
    <name evidence="4" type="ORF">SEPCBS119000_006430</name>
</gene>
<evidence type="ECO:0000313" key="4">
    <source>
        <dbReference type="EMBL" id="CAK7274938.1"/>
    </source>
</evidence>
<sequence>MPSTPLKDLFGVKGYVAVVTGGTSGLGHMICKGLVQNGAIVYVVALPSEPIDECVTELNTLAKAASTEEDDSIGLAIGYACDVSSKANIAQLAAFVTAREHRLDLLVSNAGIRRDSPKACDVLSAPLAELQASIYATSKAATDHLVRLLAAKFSRFYVRVNSINPGFVPSKMNPVGAEGNMFSNLFDKMPAKRAGQEDDIFGAVIYLASRGGSYIDGINLCIDGGRVLLANGQA</sequence>
<reference evidence="4 5" key="1">
    <citation type="submission" date="2024-01" db="EMBL/GenBank/DDBJ databases">
        <authorList>
            <person name="Allen C."/>
            <person name="Tagirdzhanova G."/>
        </authorList>
    </citation>
    <scope>NUCLEOTIDE SEQUENCE [LARGE SCALE GENOMIC DNA]</scope>
    <source>
        <strain evidence="4 5">CBS 119000</strain>
    </source>
</reference>
<keyword evidence="3" id="KW-0560">Oxidoreductase</keyword>
<keyword evidence="2" id="KW-0521">NADP</keyword>
<dbReference type="PROSITE" id="PS00061">
    <property type="entry name" value="ADH_SHORT"/>
    <property type="match status" value="1"/>
</dbReference>
<protein>
    <submittedName>
        <fullName evidence="4">Uncharacterized protein</fullName>
    </submittedName>
</protein>
<evidence type="ECO:0000256" key="1">
    <source>
        <dbReference type="ARBA" id="ARBA00006484"/>
    </source>
</evidence>
<dbReference type="InterPro" id="IPR020904">
    <property type="entry name" value="Sc_DH/Rdtase_CS"/>
</dbReference>
<dbReference type="InterPro" id="IPR002347">
    <property type="entry name" value="SDR_fam"/>
</dbReference>
<dbReference type="Pfam" id="PF13561">
    <property type="entry name" value="adh_short_C2"/>
    <property type="match status" value="1"/>
</dbReference>
<organism evidence="4 5">
    <name type="scientific">Sporothrix epigloea</name>
    <dbReference type="NCBI Taxonomy" id="1892477"/>
    <lineage>
        <taxon>Eukaryota</taxon>
        <taxon>Fungi</taxon>
        <taxon>Dikarya</taxon>
        <taxon>Ascomycota</taxon>
        <taxon>Pezizomycotina</taxon>
        <taxon>Sordariomycetes</taxon>
        <taxon>Sordariomycetidae</taxon>
        <taxon>Ophiostomatales</taxon>
        <taxon>Ophiostomataceae</taxon>
        <taxon>Sporothrix</taxon>
    </lineage>
</organism>
<dbReference type="Pfam" id="PF00106">
    <property type="entry name" value="adh_short"/>
    <property type="match status" value="1"/>
</dbReference>
<proteinExistence type="inferred from homology"/>
<dbReference type="InterPro" id="IPR036291">
    <property type="entry name" value="NAD(P)-bd_dom_sf"/>
</dbReference>
<evidence type="ECO:0000256" key="3">
    <source>
        <dbReference type="ARBA" id="ARBA00023002"/>
    </source>
</evidence>
<name>A0ABP0E2X4_9PEZI</name>
<dbReference type="InterPro" id="IPR052178">
    <property type="entry name" value="Sec_Metab_Biosynth_SDR"/>
</dbReference>
<dbReference type="SUPFAM" id="SSF51735">
    <property type="entry name" value="NAD(P)-binding Rossmann-fold domains"/>
    <property type="match status" value="1"/>
</dbReference>
<evidence type="ECO:0000313" key="5">
    <source>
        <dbReference type="Proteomes" id="UP001642502"/>
    </source>
</evidence>
<accession>A0ABP0E2X4</accession>
<dbReference type="PANTHER" id="PTHR43618:SF4">
    <property type="entry name" value="SHORT CHAIN DEHYDROGENASE_REDUCTASE FAMILY (AFU_ORTHOLOGUE AFUA_7G04540)"/>
    <property type="match status" value="1"/>
</dbReference>
<comment type="similarity">
    <text evidence="1">Belongs to the short-chain dehydrogenases/reductases (SDR) family.</text>
</comment>
<keyword evidence="5" id="KW-1185">Reference proteome</keyword>
<evidence type="ECO:0000256" key="2">
    <source>
        <dbReference type="ARBA" id="ARBA00022857"/>
    </source>
</evidence>
<dbReference type="Proteomes" id="UP001642502">
    <property type="component" value="Unassembled WGS sequence"/>
</dbReference>
<dbReference type="PRINTS" id="PR00081">
    <property type="entry name" value="GDHRDH"/>
</dbReference>
<dbReference type="PANTHER" id="PTHR43618">
    <property type="entry name" value="7-ALPHA-HYDROXYSTEROID DEHYDROGENASE"/>
    <property type="match status" value="1"/>
</dbReference>
<dbReference type="Gene3D" id="3.40.50.720">
    <property type="entry name" value="NAD(P)-binding Rossmann-like Domain"/>
    <property type="match status" value="2"/>
</dbReference>